<feature type="active site" description="Charge relay system" evidence="5">
    <location>
        <position position="228"/>
    </location>
</feature>
<feature type="signal peptide" evidence="8">
    <location>
        <begin position="1"/>
        <end position="18"/>
    </location>
</feature>
<evidence type="ECO:0000313" key="10">
    <source>
        <dbReference type="EMBL" id="CAL1287508.1"/>
    </source>
</evidence>
<comment type="subcellular location">
    <subcellularLocation>
        <location evidence="1">Secreted</location>
    </subcellularLocation>
</comment>
<keyword evidence="4" id="KW-1015">Disulfide bond</keyword>
<sequence>MHSLLYICLFLGFQHVRSSTLETKLSSNATSLDYEPSVIQEQEYQHASIGSKTCMRDLGCFEITVDFFHPVHRPVNFLPHDRSTINTKFFLYTKEHPKEYDQIHPNDPEDIKDSNLKPDHRTVFIVHGFIDSRFYGKWMEVVKDNLLLHNNYNVIIVDWSGGNGAPYTQATANTRVVGAEIALLIQKLQKLKGVSPMNCHIVGHSLGAHVAGYAGLRLNKLGRITGLDPAQPYFQYMPPSVRLDQTDADFVDVIHTDSGSYKFLPLGMSQSVGHVDFYPNNGLSQPGCTYSTIHSILLEGLVDAARRFVSCNHQRAVDFFTYSINYKKALPVAYHCTTWEDYINGLCADCGKNDTRCAILGMQAEQYKHNKNDSRSVKMYLATSSSAPFWEYSYQIQVKLRKPEASYSDNAGQIKLKIQGTKNMYDLQLSPKTGNLIHGATYTFLVREKKYLGKLTSIIFSWSTSSWNFFKTHTIHLDYVKISPMNVNNQKKQKMETKKFCHKLAQAVKSKQEVFLDECK</sequence>
<dbReference type="SUPFAM" id="SSF49723">
    <property type="entry name" value="Lipase/lipooxygenase domain (PLAT/LH2 domain)"/>
    <property type="match status" value="1"/>
</dbReference>
<dbReference type="InterPro" id="IPR033906">
    <property type="entry name" value="Lipase_N"/>
</dbReference>
<feature type="binding site" evidence="6">
    <location>
        <position position="242"/>
    </location>
    <ligand>
        <name>Ca(2+)</name>
        <dbReference type="ChEBI" id="CHEBI:29108"/>
    </ligand>
</feature>
<dbReference type="InterPro" id="IPR000734">
    <property type="entry name" value="TAG_lipase"/>
</dbReference>
<feature type="chain" id="PRO_5043965471" description="Lipase domain-containing protein" evidence="8">
    <location>
        <begin position="19"/>
        <end position="520"/>
    </location>
</feature>
<keyword evidence="6" id="KW-0479">Metal-binding</keyword>
<protein>
    <recommendedName>
        <fullName evidence="9">Lipase domain-containing protein</fullName>
    </recommendedName>
</protein>
<dbReference type="InterPro" id="IPR036392">
    <property type="entry name" value="PLAT/LH2_dom_sf"/>
</dbReference>
<evidence type="ECO:0000256" key="1">
    <source>
        <dbReference type="ARBA" id="ARBA00004613"/>
    </source>
</evidence>
<evidence type="ECO:0000313" key="11">
    <source>
        <dbReference type="Proteomes" id="UP001497382"/>
    </source>
</evidence>
<name>A0AAV2AXA3_9ARAC</name>
<proteinExistence type="inferred from homology"/>
<dbReference type="GO" id="GO:0005615">
    <property type="term" value="C:extracellular space"/>
    <property type="evidence" value="ECO:0007669"/>
    <property type="project" value="TreeGrafter"/>
</dbReference>
<feature type="binding site" evidence="6">
    <location>
        <position position="244"/>
    </location>
    <ligand>
        <name>Ca(2+)</name>
        <dbReference type="ChEBI" id="CHEBI:29108"/>
    </ligand>
</feature>
<dbReference type="GO" id="GO:0004806">
    <property type="term" value="F:triacylglycerol lipase activity"/>
    <property type="evidence" value="ECO:0007669"/>
    <property type="project" value="InterPro"/>
</dbReference>
<organism evidence="10 11">
    <name type="scientific">Larinioides sclopetarius</name>
    <dbReference type="NCBI Taxonomy" id="280406"/>
    <lineage>
        <taxon>Eukaryota</taxon>
        <taxon>Metazoa</taxon>
        <taxon>Ecdysozoa</taxon>
        <taxon>Arthropoda</taxon>
        <taxon>Chelicerata</taxon>
        <taxon>Arachnida</taxon>
        <taxon>Araneae</taxon>
        <taxon>Araneomorphae</taxon>
        <taxon>Entelegynae</taxon>
        <taxon>Araneoidea</taxon>
        <taxon>Araneidae</taxon>
        <taxon>Larinioides</taxon>
    </lineage>
</organism>
<dbReference type="AlphaFoldDB" id="A0AAV2AXA3"/>
<dbReference type="GO" id="GO:0046872">
    <property type="term" value="F:metal ion binding"/>
    <property type="evidence" value="ECO:0007669"/>
    <property type="project" value="UniProtKB-KW"/>
</dbReference>
<dbReference type="Proteomes" id="UP001497382">
    <property type="component" value="Unassembled WGS sequence"/>
</dbReference>
<feature type="binding site" evidence="6">
    <location>
        <position position="247"/>
    </location>
    <ligand>
        <name>Ca(2+)</name>
        <dbReference type="ChEBI" id="CHEBI:29108"/>
    </ligand>
</feature>
<evidence type="ECO:0000259" key="9">
    <source>
        <dbReference type="Pfam" id="PF00151"/>
    </source>
</evidence>
<dbReference type="InterPro" id="IPR016272">
    <property type="entry name" value="Lipase_LIPH"/>
</dbReference>
<keyword evidence="3" id="KW-0964">Secreted</keyword>
<comment type="similarity">
    <text evidence="2 7">Belongs to the AB hydrolase superfamily. Lipase family.</text>
</comment>
<keyword evidence="11" id="KW-1185">Reference proteome</keyword>
<dbReference type="PANTHER" id="PTHR11610:SF185">
    <property type="entry name" value="LD47264P"/>
    <property type="match status" value="1"/>
</dbReference>
<dbReference type="FunFam" id="3.40.50.1820:FF:000033">
    <property type="entry name" value="Pancreatic triacylglycerol lipase"/>
    <property type="match status" value="1"/>
</dbReference>
<dbReference type="PRINTS" id="PR00821">
    <property type="entry name" value="TAGLIPASE"/>
</dbReference>
<evidence type="ECO:0000256" key="2">
    <source>
        <dbReference type="ARBA" id="ARBA00010701"/>
    </source>
</evidence>
<dbReference type="GO" id="GO:0016042">
    <property type="term" value="P:lipid catabolic process"/>
    <property type="evidence" value="ECO:0007669"/>
    <property type="project" value="TreeGrafter"/>
</dbReference>
<evidence type="ECO:0000256" key="6">
    <source>
        <dbReference type="PIRSR" id="PIRSR000865-2"/>
    </source>
</evidence>
<evidence type="ECO:0000256" key="4">
    <source>
        <dbReference type="ARBA" id="ARBA00023157"/>
    </source>
</evidence>
<comment type="caution">
    <text evidence="10">The sequence shown here is derived from an EMBL/GenBank/DDBJ whole genome shotgun (WGS) entry which is preliminary data.</text>
</comment>
<evidence type="ECO:0000256" key="8">
    <source>
        <dbReference type="SAM" id="SignalP"/>
    </source>
</evidence>
<keyword evidence="8" id="KW-0732">Signal</keyword>
<dbReference type="EMBL" id="CAXIEN010000218">
    <property type="protein sequence ID" value="CAL1287508.1"/>
    <property type="molecule type" value="Genomic_DNA"/>
</dbReference>
<feature type="active site" description="Nucleophile" evidence="5">
    <location>
        <position position="205"/>
    </location>
</feature>
<dbReference type="Gene3D" id="3.40.50.1820">
    <property type="entry name" value="alpha/beta hydrolase"/>
    <property type="match status" value="1"/>
</dbReference>
<dbReference type="PANTHER" id="PTHR11610">
    <property type="entry name" value="LIPASE"/>
    <property type="match status" value="1"/>
</dbReference>
<dbReference type="InterPro" id="IPR013818">
    <property type="entry name" value="Lipase"/>
</dbReference>
<dbReference type="InterPro" id="IPR002331">
    <property type="entry name" value="Lipase_panc"/>
</dbReference>
<dbReference type="Pfam" id="PF00151">
    <property type="entry name" value="Lipase"/>
    <property type="match status" value="1"/>
</dbReference>
<evidence type="ECO:0000256" key="3">
    <source>
        <dbReference type="ARBA" id="ARBA00022525"/>
    </source>
</evidence>
<feature type="active site" description="Charge relay system" evidence="5">
    <location>
        <position position="313"/>
    </location>
</feature>
<gene>
    <name evidence="10" type="ORF">LARSCL_LOCUS14866</name>
</gene>
<reference evidence="10 11" key="1">
    <citation type="submission" date="2024-04" db="EMBL/GenBank/DDBJ databases">
        <authorList>
            <person name="Rising A."/>
            <person name="Reimegard J."/>
            <person name="Sonavane S."/>
            <person name="Akerstrom W."/>
            <person name="Nylinder S."/>
            <person name="Hedman E."/>
            <person name="Kallberg Y."/>
        </authorList>
    </citation>
    <scope>NUCLEOTIDE SEQUENCE [LARGE SCALE GENOMIC DNA]</scope>
</reference>
<dbReference type="CDD" id="cd00707">
    <property type="entry name" value="Pancreat_lipase_like"/>
    <property type="match status" value="1"/>
</dbReference>
<dbReference type="PIRSF" id="PIRSF000865">
    <property type="entry name" value="Lipoprotein_lipase_LIPH"/>
    <property type="match status" value="1"/>
</dbReference>
<dbReference type="SUPFAM" id="SSF53474">
    <property type="entry name" value="alpha/beta-Hydrolases"/>
    <property type="match status" value="1"/>
</dbReference>
<feature type="domain" description="Lipase" evidence="9">
    <location>
        <begin position="53"/>
        <end position="389"/>
    </location>
</feature>
<accession>A0AAV2AXA3</accession>
<dbReference type="Gene3D" id="2.60.60.20">
    <property type="entry name" value="PLAT/LH2 domain"/>
    <property type="match status" value="1"/>
</dbReference>
<evidence type="ECO:0000256" key="5">
    <source>
        <dbReference type="PIRSR" id="PIRSR000865-1"/>
    </source>
</evidence>
<dbReference type="PRINTS" id="PR00823">
    <property type="entry name" value="PANCLIPASE"/>
</dbReference>
<evidence type="ECO:0000256" key="7">
    <source>
        <dbReference type="RuleBase" id="RU004262"/>
    </source>
</evidence>
<dbReference type="InterPro" id="IPR029058">
    <property type="entry name" value="AB_hydrolase_fold"/>
</dbReference>
<keyword evidence="6" id="KW-0106">Calcium</keyword>